<proteinExistence type="predicted"/>
<sequence>MGTNVTSVSIENARATVPLTSFSASLFGALTSLVEAVHFASCLVAPVILWLPLGLFVKASTRSSHSSLFRRTSSGRIPVRLLPSDPLRVRGRSEEEMT</sequence>
<evidence type="ECO:0000313" key="1">
    <source>
        <dbReference type="EMBL" id="KAK8219196.1"/>
    </source>
</evidence>
<comment type="caution">
    <text evidence="1">The sequence shown here is derived from an EMBL/GenBank/DDBJ whole genome shotgun (WGS) entry which is preliminary data.</text>
</comment>
<reference evidence="1" key="1">
    <citation type="submission" date="2024-02" db="EMBL/GenBank/DDBJ databases">
        <title>Metagenome Assembled Genome of Zalaria obscura JY119.</title>
        <authorList>
            <person name="Vighnesh L."/>
            <person name="Jagadeeshwari U."/>
            <person name="Venkata Ramana C."/>
            <person name="Sasikala C."/>
        </authorList>
    </citation>
    <scope>NUCLEOTIDE SEQUENCE</scope>
    <source>
        <strain evidence="1">JY119</strain>
    </source>
</reference>
<name>A0ACC3SN82_9PEZI</name>
<keyword evidence="2" id="KW-1185">Reference proteome</keyword>
<gene>
    <name evidence="1" type="ORF">M8818_000928</name>
</gene>
<dbReference type="EMBL" id="JAMKPW020000004">
    <property type="protein sequence ID" value="KAK8219196.1"/>
    <property type="molecule type" value="Genomic_DNA"/>
</dbReference>
<dbReference type="Proteomes" id="UP001320706">
    <property type="component" value="Unassembled WGS sequence"/>
</dbReference>
<accession>A0ACC3SN82</accession>
<evidence type="ECO:0000313" key="2">
    <source>
        <dbReference type="Proteomes" id="UP001320706"/>
    </source>
</evidence>
<organism evidence="1 2">
    <name type="scientific">Zalaria obscura</name>
    <dbReference type="NCBI Taxonomy" id="2024903"/>
    <lineage>
        <taxon>Eukaryota</taxon>
        <taxon>Fungi</taxon>
        <taxon>Dikarya</taxon>
        <taxon>Ascomycota</taxon>
        <taxon>Pezizomycotina</taxon>
        <taxon>Dothideomycetes</taxon>
        <taxon>Dothideomycetidae</taxon>
        <taxon>Dothideales</taxon>
        <taxon>Zalariaceae</taxon>
        <taxon>Zalaria</taxon>
    </lineage>
</organism>
<protein>
    <submittedName>
        <fullName evidence="1">Uncharacterized protein</fullName>
    </submittedName>
</protein>